<name>A0AAE3XBU7_9DEIO</name>
<dbReference type="Gene3D" id="3.40.50.300">
    <property type="entry name" value="P-loop containing nucleotide triphosphate hydrolases"/>
    <property type="match status" value="1"/>
</dbReference>
<dbReference type="InterPro" id="IPR027417">
    <property type="entry name" value="P-loop_NTPase"/>
</dbReference>
<dbReference type="Pfam" id="PF13614">
    <property type="entry name" value="AAA_31"/>
    <property type="match status" value="1"/>
</dbReference>
<reference evidence="2" key="1">
    <citation type="submission" date="2023-07" db="EMBL/GenBank/DDBJ databases">
        <title>Sorghum-associated microbial communities from plants grown in Nebraska, USA.</title>
        <authorList>
            <person name="Schachtman D."/>
        </authorList>
    </citation>
    <scope>NUCLEOTIDE SEQUENCE</scope>
    <source>
        <strain evidence="2">BE330</strain>
    </source>
</reference>
<dbReference type="EMBL" id="JAVDQK010000004">
    <property type="protein sequence ID" value="MDR6218426.1"/>
    <property type="molecule type" value="Genomic_DNA"/>
</dbReference>
<comment type="caution">
    <text evidence="2">The sequence shown here is derived from an EMBL/GenBank/DDBJ whole genome shotgun (WGS) entry which is preliminary data.</text>
</comment>
<evidence type="ECO:0000313" key="2">
    <source>
        <dbReference type="EMBL" id="MDR6218426.1"/>
    </source>
</evidence>
<dbReference type="AlphaFoldDB" id="A0AAE3XBU7"/>
<dbReference type="InterPro" id="IPR050678">
    <property type="entry name" value="DNA_Partitioning_ATPase"/>
</dbReference>
<feature type="domain" description="AAA" evidence="1">
    <location>
        <begin position="2"/>
        <end position="184"/>
    </location>
</feature>
<dbReference type="InterPro" id="IPR025669">
    <property type="entry name" value="AAA_dom"/>
</dbReference>
<protein>
    <submittedName>
        <fullName evidence="2">Chromosome partitioning protein</fullName>
    </submittedName>
</protein>
<dbReference type="Proteomes" id="UP001185331">
    <property type="component" value="Unassembled WGS sequence"/>
</dbReference>
<dbReference type="PANTHER" id="PTHR13696:SF52">
    <property type="entry name" value="PARA FAMILY PROTEIN CT_582"/>
    <property type="match status" value="1"/>
</dbReference>
<evidence type="ECO:0000259" key="1">
    <source>
        <dbReference type="Pfam" id="PF13614"/>
    </source>
</evidence>
<sequence>MILTFFNHAGGVGKTSSVRDLGVALTARGKRVLLIDLDPQASLTKWLDLYAQAKPTIAPDGTKTDPTATASIRDLLPLPTPLRAFDMDVIPSFTDELFPLELELTIKSPNSSRLRQVLRGFKNMGGFGTVRGIAQDYDFVLIDAPPSLGLLTRNAVSAADAIVVPLPTNTKGTDGLANLRKLVNDSSFDAPDLHVKFFLLTMFQGNAGHDKDMVDQYPEILANYFPGAHLSTPVRYRGALYKDAQSYRVPPAIGARAKKDRVSVSEEWANVTDELLRALA</sequence>
<accession>A0AAE3XBU7</accession>
<gene>
    <name evidence="2" type="ORF">J2Y00_001989</name>
</gene>
<proteinExistence type="predicted"/>
<evidence type="ECO:0000313" key="3">
    <source>
        <dbReference type="Proteomes" id="UP001185331"/>
    </source>
</evidence>
<dbReference type="RefSeq" id="WP_309854899.1">
    <property type="nucleotide sequence ID" value="NZ_JAVDQJ010000005.1"/>
</dbReference>
<dbReference type="CDD" id="cd02042">
    <property type="entry name" value="ParAB_family"/>
    <property type="match status" value="1"/>
</dbReference>
<dbReference type="SUPFAM" id="SSF52540">
    <property type="entry name" value="P-loop containing nucleoside triphosphate hydrolases"/>
    <property type="match status" value="1"/>
</dbReference>
<organism evidence="2 3">
    <name type="scientific">Deinococcus soli</name>
    <name type="common">ex Cha et al. 2016</name>
    <dbReference type="NCBI Taxonomy" id="1309411"/>
    <lineage>
        <taxon>Bacteria</taxon>
        <taxon>Thermotogati</taxon>
        <taxon>Deinococcota</taxon>
        <taxon>Deinococci</taxon>
        <taxon>Deinococcales</taxon>
        <taxon>Deinococcaceae</taxon>
        <taxon>Deinococcus</taxon>
    </lineage>
</organism>
<dbReference type="PANTHER" id="PTHR13696">
    <property type="entry name" value="P-LOOP CONTAINING NUCLEOSIDE TRIPHOSPHATE HYDROLASE"/>
    <property type="match status" value="1"/>
</dbReference>